<reference evidence="10 11" key="1">
    <citation type="submission" date="2019-03" db="EMBL/GenBank/DDBJ databases">
        <title>Genomic Encyclopedia of Type Strains, Phase IV (KMG-IV): sequencing the most valuable type-strain genomes for metagenomic binning, comparative biology and taxonomic classification.</title>
        <authorList>
            <person name="Goeker M."/>
        </authorList>
    </citation>
    <scope>NUCLEOTIDE SEQUENCE [LARGE SCALE GENOMIC DNA]</scope>
    <source>
        <strain evidence="10 11">DSM 13328</strain>
    </source>
</reference>
<comment type="similarity">
    <text evidence="3 8">Belongs to the LeuD family. LeuD type 2 subfamily.</text>
</comment>
<dbReference type="PANTHER" id="PTHR43345">
    <property type="entry name" value="3-ISOPROPYLMALATE DEHYDRATASE SMALL SUBUNIT 2-RELATED-RELATED"/>
    <property type="match status" value="1"/>
</dbReference>
<comment type="catalytic activity">
    <reaction evidence="1 8">
        <text>(2R,3S)-3-isopropylmalate = (2S)-2-isopropylmalate</text>
        <dbReference type="Rhea" id="RHEA:32287"/>
        <dbReference type="ChEBI" id="CHEBI:1178"/>
        <dbReference type="ChEBI" id="CHEBI:35121"/>
        <dbReference type="EC" id="4.2.1.33"/>
    </reaction>
</comment>
<feature type="domain" description="Aconitase A/isopropylmalate dehydratase small subunit swivel" evidence="9">
    <location>
        <begin position="57"/>
        <end position="106"/>
    </location>
</feature>
<comment type="caution">
    <text evidence="10">The sequence shown here is derived from an EMBL/GenBank/DDBJ whole genome shotgun (WGS) entry which is preliminary data.</text>
</comment>
<evidence type="ECO:0000256" key="4">
    <source>
        <dbReference type="ARBA" id="ARBA00022430"/>
    </source>
</evidence>
<dbReference type="SUPFAM" id="SSF52016">
    <property type="entry name" value="LeuD/IlvD-like"/>
    <property type="match status" value="1"/>
</dbReference>
<comment type="pathway">
    <text evidence="2 8">Amino-acid biosynthesis; L-leucine biosynthesis; L-leucine from 3-methyl-2-oxobutanoate: step 2/4.</text>
</comment>
<dbReference type="EMBL" id="SNYS01000006">
    <property type="protein sequence ID" value="TDQ70231.1"/>
    <property type="molecule type" value="Genomic_DNA"/>
</dbReference>
<evidence type="ECO:0000256" key="2">
    <source>
        <dbReference type="ARBA" id="ARBA00004729"/>
    </source>
</evidence>
<proteinExistence type="inferred from homology"/>
<gene>
    <name evidence="8" type="primary">leuD</name>
    <name evidence="10" type="ORF">C7391_0572</name>
</gene>
<dbReference type="InterPro" id="IPR033940">
    <property type="entry name" value="IPMI_Swivel"/>
</dbReference>
<evidence type="ECO:0000256" key="7">
    <source>
        <dbReference type="ARBA" id="ARBA00023304"/>
    </source>
</evidence>
<evidence type="ECO:0000256" key="6">
    <source>
        <dbReference type="ARBA" id="ARBA00023239"/>
    </source>
</evidence>
<dbReference type="InterPro" id="IPR050075">
    <property type="entry name" value="LeuD"/>
</dbReference>
<evidence type="ECO:0000313" key="11">
    <source>
        <dbReference type="Proteomes" id="UP000294855"/>
    </source>
</evidence>
<evidence type="ECO:0000256" key="3">
    <source>
        <dbReference type="ARBA" id="ARBA00009869"/>
    </source>
</evidence>
<dbReference type="NCBIfam" id="TIGR02087">
    <property type="entry name" value="LEUD_arch"/>
    <property type="match status" value="1"/>
</dbReference>
<comment type="function">
    <text evidence="8">Catalyzes the isomerization between 2-isopropylmalate and 3-isopropylmalate, via the formation of 2-isopropylmaleate.</text>
</comment>
<keyword evidence="7 8" id="KW-0100">Branched-chain amino acid biosynthesis</keyword>
<dbReference type="Pfam" id="PF00694">
    <property type="entry name" value="Aconitase_C"/>
    <property type="match status" value="1"/>
</dbReference>
<evidence type="ECO:0000256" key="1">
    <source>
        <dbReference type="ARBA" id="ARBA00000491"/>
    </source>
</evidence>
<keyword evidence="11" id="KW-1185">Reference proteome</keyword>
<keyword evidence="5 8" id="KW-0028">Amino-acid biosynthesis</keyword>
<dbReference type="CDD" id="cd01577">
    <property type="entry name" value="IPMI_Swivel"/>
    <property type="match status" value="1"/>
</dbReference>
<sequence length="167" mass="18268">MITMENKTYKGKAFKFGDDVDTDAVIPGTYLIFNTPEELSQYTFCGVRPDFVKQVQPGDIVVGGSNFGCGSSREHAPLALIGSQVSCVIAKSFARIFYRNSINVGLPLVECAETDRISDGDILEVDLGAGIVKNITKNEEYKTVPFPDFLLQIVDDGGLIKHTQKNL</sequence>
<dbReference type="InterPro" id="IPR015928">
    <property type="entry name" value="Aconitase/3IPM_dehydase_swvl"/>
</dbReference>
<dbReference type="Proteomes" id="UP000294855">
    <property type="component" value="Unassembled WGS sequence"/>
</dbReference>
<keyword evidence="6 8" id="KW-0456">Lyase</keyword>
<evidence type="ECO:0000259" key="9">
    <source>
        <dbReference type="Pfam" id="PF00694"/>
    </source>
</evidence>
<dbReference type="GO" id="GO:0003861">
    <property type="term" value="F:3-isopropylmalate dehydratase activity"/>
    <property type="evidence" value="ECO:0007669"/>
    <property type="project" value="UniProtKB-UniRule"/>
</dbReference>
<dbReference type="AlphaFoldDB" id="A0A484F564"/>
<dbReference type="HAMAP" id="MF_01032">
    <property type="entry name" value="LeuD_type2"/>
    <property type="match status" value="1"/>
</dbReference>
<keyword evidence="4 8" id="KW-0432">Leucine biosynthesis</keyword>
<evidence type="ECO:0000256" key="5">
    <source>
        <dbReference type="ARBA" id="ARBA00022605"/>
    </source>
</evidence>
<protein>
    <recommendedName>
        <fullName evidence="8">3-isopropylmalate dehydratase small subunit</fullName>
        <ecNumber evidence="8">4.2.1.33</ecNumber>
    </recommendedName>
    <alternativeName>
        <fullName evidence="8">Alpha-IPM isomerase</fullName>
        <shortName evidence="8">IPMI</shortName>
    </alternativeName>
    <alternativeName>
        <fullName evidence="8">Isopropylmalate isomerase</fullName>
    </alternativeName>
</protein>
<dbReference type="UniPathway" id="UPA00048">
    <property type="reaction ID" value="UER00071"/>
</dbReference>
<dbReference type="EC" id="4.2.1.33" evidence="8"/>
<evidence type="ECO:0000256" key="8">
    <source>
        <dbReference type="HAMAP-Rule" id="MF_01032"/>
    </source>
</evidence>
<comment type="caution">
    <text evidence="8">Lacks conserved residue(s) required for the propagation of feature annotation.</text>
</comment>
<dbReference type="PANTHER" id="PTHR43345:SF9">
    <property type="entry name" value="3-ISOPROPYLMALATE DEHYDRATASE SMALL SUBUNIT"/>
    <property type="match status" value="1"/>
</dbReference>
<evidence type="ECO:0000313" key="10">
    <source>
        <dbReference type="EMBL" id="TDQ70231.1"/>
    </source>
</evidence>
<dbReference type="InterPro" id="IPR000573">
    <property type="entry name" value="AconitaseA/IPMdHydase_ssu_swvl"/>
</dbReference>
<comment type="subunit">
    <text evidence="8">Heterodimer of LeuC and LeuD.</text>
</comment>
<dbReference type="GO" id="GO:0009098">
    <property type="term" value="P:L-leucine biosynthetic process"/>
    <property type="evidence" value="ECO:0007669"/>
    <property type="project" value="UniProtKB-UniRule"/>
</dbReference>
<dbReference type="InterPro" id="IPR011827">
    <property type="entry name" value="LeuD_type2/HacB/DmdB"/>
</dbReference>
<dbReference type="Gene3D" id="3.20.19.10">
    <property type="entry name" value="Aconitase, domain 4"/>
    <property type="match status" value="1"/>
</dbReference>
<accession>A0A484F564</accession>
<organism evidence="10 11">
    <name type="scientific">Methanimicrococcus blatticola</name>
    <dbReference type="NCBI Taxonomy" id="91560"/>
    <lineage>
        <taxon>Archaea</taxon>
        <taxon>Methanobacteriati</taxon>
        <taxon>Methanobacteriota</taxon>
        <taxon>Stenosarchaea group</taxon>
        <taxon>Methanomicrobia</taxon>
        <taxon>Methanosarcinales</taxon>
        <taxon>Methanosarcinaceae</taxon>
        <taxon>Methanimicrococcus</taxon>
    </lineage>
</organism>
<name>A0A484F564_9EURY</name>